<sequence length="139" mass="16582">SNRCFKVSISSVFSFIYLILRQIYGIYATVPYKYDIIGFLLLICIKRREEKYVWDRFGISIGLLVITVPDKISSMISIVFCFMIEVYLPIVLEHAFLLNSLKTRNSVWNIKSNGMRLKIQYPIWIYSFKRWEFICKNRL</sequence>
<keyword evidence="1" id="KW-0472">Membrane</keyword>
<dbReference type="EMBL" id="SNRY01008625">
    <property type="protein sequence ID" value="KAA6308221.1"/>
    <property type="molecule type" value="Genomic_DNA"/>
</dbReference>
<accession>A0A5J4PHJ2</accession>
<feature type="transmembrane region" description="Helical" evidence="1">
    <location>
        <begin position="75"/>
        <end position="98"/>
    </location>
</feature>
<comment type="caution">
    <text evidence="2">The sequence shown here is derived from an EMBL/GenBank/DDBJ whole genome shotgun (WGS) entry which is preliminary data.</text>
</comment>
<gene>
    <name evidence="2" type="ORF">EZS27_040100</name>
</gene>
<dbReference type="AlphaFoldDB" id="A0A5J4PHJ2"/>
<keyword evidence="1" id="KW-0812">Transmembrane</keyword>
<reference evidence="2" key="1">
    <citation type="submission" date="2019-03" db="EMBL/GenBank/DDBJ databases">
        <title>Single cell metagenomics reveals metabolic interactions within the superorganism composed of flagellate Streblomastix strix and complex community of Bacteroidetes bacteria on its surface.</title>
        <authorList>
            <person name="Treitli S.C."/>
            <person name="Kolisko M."/>
            <person name="Husnik F."/>
            <person name="Keeling P."/>
            <person name="Hampl V."/>
        </authorList>
    </citation>
    <scope>NUCLEOTIDE SEQUENCE</scope>
    <source>
        <strain evidence="2">STM</strain>
    </source>
</reference>
<protein>
    <submittedName>
        <fullName evidence="2">Uncharacterized protein</fullName>
    </submittedName>
</protein>
<evidence type="ECO:0000256" key="1">
    <source>
        <dbReference type="SAM" id="Phobius"/>
    </source>
</evidence>
<evidence type="ECO:0000313" key="2">
    <source>
        <dbReference type="EMBL" id="KAA6308221.1"/>
    </source>
</evidence>
<keyword evidence="1" id="KW-1133">Transmembrane helix</keyword>
<name>A0A5J4PHJ2_9ZZZZ</name>
<organism evidence="2">
    <name type="scientific">termite gut metagenome</name>
    <dbReference type="NCBI Taxonomy" id="433724"/>
    <lineage>
        <taxon>unclassified sequences</taxon>
        <taxon>metagenomes</taxon>
        <taxon>organismal metagenomes</taxon>
    </lineage>
</organism>
<feature type="non-terminal residue" evidence="2">
    <location>
        <position position="1"/>
    </location>
</feature>
<feature type="transmembrane region" description="Helical" evidence="1">
    <location>
        <begin position="12"/>
        <end position="32"/>
    </location>
</feature>
<proteinExistence type="predicted"/>